<evidence type="ECO:0008006" key="4">
    <source>
        <dbReference type="Google" id="ProtNLM"/>
    </source>
</evidence>
<accession>A0A8J8FA92</accession>
<proteinExistence type="predicted"/>
<keyword evidence="1" id="KW-0472">Membrane</keyword>
<reference evidence="2" key="1">
    <citation type="submission" date="2019-10" db="EMBL/GenBank/DDBJ databases">
        <title>Draft genome sequence of Panacibacter sp. KCS-6.</title>
        <authorList>
            <person name="Yim K.J."/>
        </authorList>
    </citation>
    <scope>NUCLEOTIDE SEQUENCE</scope>
    <source>
        <strain evidence="2">KCS-6</strain>
    </source>
</reference>
<name>A0A8J8FA92_9BACT</name>
<evidence type="ECO:0000313" key="3">
    <source>
        <dbReference type="Proteomes" id="UP000598971"/>
    </source>
</evidence>
<keyword evidence="1" id="KW-0812">Transmembrane</keyword>
<organism evidence="2 3">
    <name type="scientific">Limnovirga soli</name>
    <dbReference type="NCBI Taxonomy" id="2656915"/>
    <lineage>
        <taxon>Bacteria</taxon>
        <taxon>Pseudomonadati</taxon>
        <taxon>Bacteroidota</taxon>
        <taxon>Chitinophagia</taxon>
        <taxon>Chitinophagales</taxon>
        <taxon>Chitinophagaceae</taxon>
        <taxon>Limnovirga</taxon>
    </lineage>
</organism>
<dbReference type="AlphaFoldDB" id="A0A8J8FA92"/>
<keyword evidence="1" id="KW-1133">Transmembrane helix</keyword>
<gene>
    <name evidence="2" type="ORF">GD597_00150</name>
</gene>
<dbReference type="Proteomes" id="UP000598971">
    <property type="component" value="Unassembled WGS sequence"/>
</dbReference>
<comment type="caution">
    <text evidence="2">The sequence shown here is derived from an EMBL/GenBank/DDBJ whole genome shotgun (WGS) entry which is preliminary data.</text>
</comment>
<feature type="transmembrane region" description="Helical" evidence="1">
    <location>
        <begin position="16"/>
        <end position="34"/>
    </location>
</feature>
<dbReference type="EMBL" id="WHPF01000001">
    <property type="protein sequence ID" value="NNV53847.1"/>
    <property type="molecule type" value="Genomic_DNA"/>
</dbReference>
<evidence type="ECO:0000256" key="1">
    <source>
        <dbReference type="SAM" id="Phobius"/>
    </source>
</evidence>
<dbReference type="RefSeq" id="WP_171605764.1">
    <property type="nucleotide sequence ID" value="NZ_WHPF01000001.1"/>
</dbReference>
<keyword evidence="3" id="KW-1185">Reference proteome</keyword>
<feature type="transmembrane region" description="Helical" evidence="1">
    <location>
        <begin position="120"/>
        <end position="138"/>
    </location>
</feature>
<sequence>MKKNKIGRQNSTPYDKYVYVITLCVLFIAFLVLYSRYKMENETQISGDNVRVPIKDIVCSVYDGGKRNFIVILHNRANHIVNVGSQACINYKIGDSVTLLHNIKHDLYYTNPVDSSNSKWGAILFGISFCIIFLNMLFPNIVRFPAEKY</sequence>
<evidence type="ECO:0000313" key="2">
    <source>
        <dbReference type="EMBL" id="NNV53847.1"/>
    </source>
</evidence>
<protein>
    <recommendedName>
        <fullName evidence="4">DUF3592 domain-containing protein</fullName>
    </recommendedName>
</protein>